<name>A0A6M3LP14_9ZZZZ</name>
<dbReference type="EMBL" id="MT143393">
    <property type="protein sequence ID" value="QJA96363.1"/>
    <property type="molecule type" value="Genomic_DNA"/>
</dbReference>
<sequence length="95" mass="11036">MRYKYDVVECHGSNLQHYLDSYGSRGHRLIKADNHDGHWTLIFELVPKEDCQTALQLEESVSLDDRVMMLEGGYKHLAMRIDELEFPLVKAGNEE</sequence>
<accession>A0A6M3LP14</accession>
<protein>
    <submittedName>
        <fullName evidence="1">Uncharacterized protein</fullName>
    </submittedName>
</protein>
<dbReference type="AlphaFoldDB" id="A0A6M3LP14"/>
<gene>
    <name evidence="1" type="ORF">MM415B09072_0004</name>
</gene>
<proteinExistence type="predicted"/>
<organism evidence="1">
    <name type="scientific">viral metagenome</name>
    <dbReference type="NCBI Taxonomy" id="1070528"/>
    <lineage>
        <taxon>unclassified sequences</taxon>
        <taxon>metagenomes</taxon>
        <taxon>organismal metagenomes</taxon>
    </lineage>
</organism>
<evidence type="ECO:0000313" key="1">
    <source>
        <dbReference type="EMBL" id="QJA96363.1"/>
    </source>
</evidence>
<reference evidence="1" key="1">
    <citation type="submission" date="2020-03" db="EMBL/GenBank/DDBJ databases">
        <title>The deep terrestrial virosphere.</title>
        <authorList>
            <person name="Holmfeldt K."/>
            <person name="Nilsson E."/>
            <person name="Simone D."/>
            <person name="Lopez-Fernandez M."/>
            <person name="Wu X."/>
            <person name="de Brujin I."/>
            <person name="Lundin D."/>
            <person name="Andersson A."/>
            <person name="Bertilsson S."/>
            <person name="Dopson M."/>
        </authorList>
    </citation>
    <scope>NUCLEOTIDE SEQUENCE</scope>
    <source>
        <strain evidence="1">MM415B09072</strain>
    </source>
</reference>